<organism evidence="2 3">
    <name type="scientific">Claviceps aff. purpurea</name>
    <dbReference type="NCBI Taxonomy" id="1967640"/>
    <lineage>
        <taxon>Eukaryota</taxon>
        <taxon>Fungi</taxon>
        <taxon>Dikarya</taxon>
        <taxon>Ascomycota</taxon>
        <taxon>Pezizomycotina</taxon>
        <taxon>Sordariomycetes</taxon>
        <taxon>Hypocreomycetidae</taxon>
        <taxon>Hypocreales</taxon>
        <taxon>Clavicipitaceae</taxon>
        <taxon>Claviceps</taxon>
    </lineage>
</organism>
<sequence length="186" mass="19962">MASKNARLPLPLSSLLHPIHPPFAPSGPPTIAPSPSAFSAHASRTLARNIVNNPSPAMNTFVMEPIDVWYSRNTMSDRPQAKLTAAALAQVKDLGDPGDIPQYPINGLAPPCHPEYLDWILHWVEDHTLPGLRGSLTVDAETHDELGAGAGCFGPEGNESESVTCGSGTEVSEEDEFEKVEAKKEF</sequence>
<reference evidence="2 3" key="1">
    <citation type="journal article" date="2020" name="bioRxiv">
        <title>Whole genome comparisons of ergot fungi reveals the divergence and evolution of species within the genus Claviceps are the result of varying mechanisms driving genome evolution and host range expansion.</title>
        <authorList>
            <person name="Wyka S.A."/>
            <person name="Mondo S.J."/>
            <person name="Liu M."/>
            <person name="Dettman J."/>
            <person name="Nalam V."/>
            <person name="Broders K.D."/>
        </authorList>
    </citation>
    <scope>NUCLEOTIDE SEQUENCE [LARGE SCALE GENOMIC DNA]</scope>
    <source>
        <strain evidence="2 3">Clav52</strain>
    </source>
</reference>
<dbReference type="AlphaFoldDB" id="A0A9P7QN32"/>
<gene>
    <name evidence="2" type="ORF">E4U09_001931</name>
</gene>
<dbReference type="Proteomes" id="UP000707071">
    <property type="component" value="Unassembled WGS sequence"/>
</dbReference>
<dbReference type="EMBL" id="SRRH01000018">
    <property type="protein sequence ID" value="KAG6302787.1"/>
    <property type="molecule type" value="Genomic_DNA"/>
</dbReference>
<name>A0A9P7QN32_9HYPO</name>
<accession>A0A9P7QN32</accession>
<protein>
    <submittedName>
        <fullName evidence="2">Uncharacterized protein</fullName>
    </submittedName>
</protein>
<feature type="region of interest" description="Disordered" evidence="1">
    <location>
        <begin position="150"/>
        <end position="186"/>
    </location>
</feature>
<feature type="compositionally biased region" description="Polar residues" evidence="1">
    <location>
        <begin position="160"/>
        <end position="169"/>
    </location>
</feature>
<comment type="caution">
    <text evidence="2">The sequence shown here is derived from an EMBL/GenBank/DDBJ whole genome shotgun (WGS) entry which is preliminary data.</text>
</comment>
<evidence type="ECO:0000313" key="3">
    <source>
        <dbReference type="Proteomes" id="UP000707071"/>
    </source>
</evidence>
<evidence type="ECO:0000313" key="2">
    <source>
        <dbReference type="EMBL" id="KAG6302787.1"/>
    </source>
</evidence>
<keyword evidence="3" id="KW-1185">Reference proteome</keyword>
<evidence type="ECO:0000256" key="1">
    <source>
        <dbReference type="SAM" id="MobiDB-lite"/>
    </source>
</evidence>
<proteinExistence type="predicted"/>